<dbReference type="Pfam" id="PF00089">
    <property type="entry name" value="Trypsin"/>
    <property type="match status" value="1"/>
</dbReference>
<evidence type="ECO:0000256" key="29">
    <source>
        <dbReference type="SAM" id="SignalP"/>
    </source>
</evidence>
<feature type="active site" description="Charge relay system" evidence="26">
    <location>
        <position position="230"/>
    </location>
</feature>
<evidence type="ECO:0000256" key="11">
    <source>
        <dbReference type="ARBA" id="ARBA00022824"/>
    </source>
</evidence>
<dbReference type="KEGG" id="oaa:100089432"/>
<dbReference type="InterPro" id="IPR035972">
    <property type="entry name" value="GLA-like_dom_SF"/>
</dbReference>
<dbReference type="GO" id="GO:0004252">
    <property type="term" value="F:serine-type endopeptidase activity"/>
    <property type="evidence" value="ECO:0000318"/>
    <property type="project" value="GO_Central"/>
</dbReference>
<dbReference type="FunCoup" id="K7E6Y0">
    <property type="interactions" value="278"/>
</dbReference>
<evidence type="ECO:0000256" key="13">
    <source>
        <dbReference type="ARBA" id="ARBA00022837"/>
    </source>
</evidence>
<dbReference type="PROSITE" id="PS00135">
    <property type="entry name" value="TRYPSIN_SER"/>
    <property type="match status" value="1"/>
</dbReference>
<evidence type="ECO:0000256" key="8">
    <source>
        <dbReference type="ARBA" id="ARBA00022685"/>
    </source>
</evidence>
<dbReference type="InterPro" id="IPR012224">
    <property type="entry name" value="Pept_S1A_FX"/>
</dbReference>
<keyword evidence="6 27" id="KW-0245">EGF-like domain</keyword>
<keyword evidence="12 28" id="KW-0720">Serine protease</keyword>
<dbReference type="PROSITE" id="PS01187">
    <property type="entry name" value="EGF_CA"/>
    <property type="match status" value="1"/>
</dbReference>
<dbReference type="Pfam" id="PF00008">
    <property type="entry name" value="EGF"/>
    <property type="match status" value="1"/>
</dbReference>
<dbReference type="GO" id="GO:0005615">
    <property type="term" value="C:extracellular space"/>
    <property type="evidence" value="ECO:0000318"/>
    <property type="project" value="GO_Central"/>
</dbReference>
<dbReference type="GO" id="GO:0006508">
    <property type="term" value="P:proteolysis"/>
    <property type="evidence" value="ECO:0000318"/>
    <property type="project" value="GO_Central"/>
</dbReference>
<evidence type="ECO:0000256" key="7">
    <source>
        <dbReference type="ARBA" id="ARBA00022670"/>
    </source>
</evidence>
<dbReference type="PROSITE" id="PS50240">
    <property type="entry name" value="TRYPSIN_DOM"/>
    <property type="match status" value="1"/>
</dbReference>
<dbReference type="InterPro" id="IPR001881">
    <property type="entry name" value="EGF-like_Ca-bd_dom"/>
</dbReference>
<dbReference type="GO" id="GO:0005794">
    <property type="term" value="C:Golgi apparatus"/>
    <property type="evidence" value="ECO:0007669"/>
    <property type="project" value="UniProtKB-SubCell"/>
</dbReference>
<dbReference type="GO" id="GO:0050728">
    <property type="term" value="P:negative regulation of inflammatory response"/>
    <property type="evidence" value="ECO:0007669"/>
    <property type="project" value="Ensembl"/>
</dbReference>
<dbReference type="PROSITE" id="PS00022">
    <property type="entry name" value="EGF_1"/>
    <property type="match status" value="1"/>
</dbReference>
<dbReference type="OMA" id="VAPHNEC"/>
<keyword evidence="4" id="KW-0301">Gamma-carboxyglutamic acid</keyword>
<sequence length="443" mass="50326">MWQYMISLVFLASWEFPQGHSSSVFYSRRDANQVLRIQKRDNSFLEELKPGNLERECQEELCDLEEAMEIFKTREATLSFWSKYYDGDQCNPHPCHNGTCKDSFGAFECSCNEGWEGRLCQYEVSYTNCSTNNGGCEQFCSQDPDLNQRYCSCAPGYRQMDDPCKCQPTVTFPCGRSVVNSPSPFDLRLIDGKKGLKGMSPWQALLLDFRNRLKCGGVLIHPSWVLTAAHCLEDKANYRVRLGEYDRRKWEKTEQDFQIEELIMHPNYSTRTSDNDIALLLLNKPATFTKYILPICLPTKELAEQVLVKKGESVVVTGWGRKESGNTTVFLSYIEIPIASWDECAKTMHNTVSKNMLCAGLLGNKKDSCEGDSGGPMVSSYRNTSFLVGLVSWGEGCGNPDSFGIYTKVSQYLDWIGEKMKQYDIRMKNTQQPEGGLVPRSRP</sequence>
<evidence type="ECO:0000256" key="27">
    <source>
        <dbReference type="PROSITE-ProRule" id="PRU00076"/>
    </source>
</evidence>
<feature type="active site" description="Charge relay system" evidence="26">
    <location>
        <position position="276"/>
    </location>
</feature>
<evidence type="ECO:0000256" key="23">
    <source>
        <dbReference type="ARBA" id="ARBA00041306"/>
    </source>
</evidence>
<dbReference type="Ensembl" id="ENSOANT00000038531.2">
    <property type="protein sequence ID" value="ENSOANP00000029287.2"/>
    <property type="gene ID" value="ENSOANG00000028449.2"/>
</dbReference>
<reference evidence="33" key="2">
    <citation type="submission" date="2025-08" db="UniProtKB">
        <authorList>
            <consortium name="Ensembl"/>
        </authorList>
    </citation>
    <scope>IDENTIFICATION</scope>
    <source>
        <strain evidence="33">Glennie</strain>
    </source>
</reference>
<dbReference type="PROSITE" id="PS00134">
    <property type="entry name" value="TRYPSIN_HIS"/>
    <property type="match status" value="1"/>
</dbReference>
<evidence type="ECO:0000256" key="20">
    <source>
        <dbReference type="ARBA" id="ARBA00037553"/>
    </source>
</evidence>
<keyword evidence="7 28" id="KW-0645">Protease</keyword>
<evidence type="ECO:0000259" key="30">
    <source>
        <dbReference type="PROSITE" id="PS50026"/>
    </source>
</evidence>
<evidence type="ECO:0000259" key="31">
    <source>
        <dbReference type="PROSITE" id="PS50240"/>
    </source>
</evidence>
<evidence type="ECO:0000256" key="1">
    <source>
        <dbReference type="ARBA" id="ARBA00004240"/>
    </source>
</evidence>
<keyword evidence="34" id="KW-1185">Reference proteome</keyword>
<comment type="function">
    <text evidence="20">Protein C is a vitamin K-dependent serine protease that regulates blood coagulation by inactivating factors Va and VIIIa in the presence of calcium ions and phospholipids. Exerts a protective effect on the endothelial cell barrier function.</text>
</comment>
<dbReference type="SMART" id="SM00179">
    <property type="entry name" value="EGF_CA"/>
    <property type="match status" value="1"/>
</dbReference>
<dbReference type="InterPro" id="IPR000152">
    <property type="entry name" value="EGF-type_Asp/Asn_hydroxyl_site"/>
</dbReference>
<dbReference type="PROSITE" id="PS01186">
    <property type="entry name" value="EGF_2"/>
    <property type="match status" value="1"/>
</dbReference>
<keyword evidence="14" id="KW-0333">Golgi apparatus</keyword>
<evidence type="ECO:0000256" key="16">
    <source>
        <dbReference type="ARBA" id="ARBA00023145"/>
    </source>
</evidence>
<dbReference type="CDD" id="cd00054">
    <property type="entry name" value="EGF_CA"/>
    <property type="match status" value="1"/>
</dbReference>
<dbReference type="PROSITE" id="PS00011">
    <property type="entry name" value="GLA_1"/>
    <property type="match status" value="1"/>
</dbReference>
<dbReference type="FunFam" id="2.10.25.10:FF:001082">
    <property type="entry name" value="Signal peptide, CUB domain, EGF-like 2"/>
    <property type="match status" value="1"/>
</dbReference>
<feature type="active site" description="Charge relay system" evidence="26">
    <location>
        <position position="373"/>
    </location>
</feature>
<dbReference type="Bgee" id="ENSOANG00000028449">
    <property type="expression patterns" value="Expressed in liver and 1 other cell type or tissue"/>
</dbReference>
<evidence type="ECO:0000256" key="19">
    <source>
        <dbReference type="ARBA" id="ARBA00036045"/>
    </source>
</evidence>
<dbReference type="CDD" id="cd00190">
    <property type="entry name" value="Tryp_SPc"/>
    <property type="match status" value="1"/>
</dbReference>
<keyword evidence="15" id="KW-0094">Blood coagulation</keyword>
<dbReference type="FunFam" id="4.10.740.10:FF:000001">
    <property type="entry name" value="vitamin K-dependent protein S"/>
    <property type="match status" value="1"/>
</dbReference>
<evidence type="ECO:0000256" key="5">
    <source>
        <dbReference type="ARBA" id="ARBA00022525"/>
    </source>
</evidence>
<dbReference type="EC" id="3.4.21.69" evidence="21"/>
<comment type="catalytic activity">
    <reaction evidence="19">
        <text>Degradation of blood coagulation factors Va and VIIIa.</text>
        <dbReference type="EC" id="3.4.21.69"/>
    </reaction>
</comment>
<comment type="caution">
    <text evidence="27">Lacks conserved residue(s) required for the propagation of feature annotation.</text>
</comment>
<evidence type="ECO:0000256" key="25">
    <source>
        <dbReference type="ARBA" id="ARBA00042906"/>
    </source>
</evidence>
<keyword evidence="18" id="KW-0325">Glycoprotein</keyword>
<keyword evidence="10 28" id="KW-0378">Hydrolase</keyword>
<dbReference type="InterPro" id="IPR009003">
    <property type="entry name" value="Peptidase_S1_PA"/>
</dbReference>
<evidence type="ECO:0000256" key="15">
    <source>
        <dbReference type="ARBA" id="ARBA00023084"/>
    </source>
</evidence>
<dbReference type="PANTHER" id="PTHR24278:SF0">
    <property type="entry name" value="VITAMIN K-DEPENDENT PROTEIN C"/>
    <property type="match status" value="1"/>
</dbReference>
<dbReference type="STRING" id="9258.ENSOANP00000029287"/>
<keyword evidence="8" id="KW-0165">Cleavage on pair of basic residues</keyword>
<evidence type="ECO:0000256" key="10">
    <source>
        <dbReference type="ARBA" id="ARBA00022801"/>
    </source>
</evidence>
<dbReference type="InterPro" id="IPR017857">
    <property type="entry name" value="Coagulation_fac-like_Gla_dom"/>
</dbReference>
<reference evidence="33" key="3">
    <citation type="submission" date="2025-09" db="UniProtKB">
        <authorList>
            <consortium name="Ensembl"/>
        </authorList>
    </citation>
    <scope>IDENTIFICATION</scope>
    <source>
        <strain evidence="33">Glennie</strain>
    </source>
</reference>
<feature type="domain" description="Gla" evidence="32">
    <location>
        <begin position="40"/>
        <end position="86"/>
    </location>
</feature>
<dbReference type="Gene3D" id="4.10.740.10">
    <property type="entry name" value="Coagulation Factor IX"/>
    <property type="match status" value="1"/>
</dbReference>
<evidence type="ECO:0000256" key="6">
    <source>
        <dbReference type="ARBA" id="ARBA00022536"/>
    </source>
</evidence>
<dbReference type="SMART" id="SM00069">
    <property type="entry name" value="GLA"/>
    <property type="match status" value="1"/>
</dbReference>
<evidence type="ECO:0000256" key="14">
    <source>
        <dbReference type="ARBA" id="ARBA00023034"/>
    </source>
</evidence>
<comment type="subcellular location">
    <subcellularLocation>
        <location evidence="1">Endoplasmic reticulum</location>
    </subcellularLocation>
    <subcellularLocation>
        <location evidence="2">Golgi apparatus</location>
    </subcellularLocation>
    <subcellularLocation>
        <location evidence="3">Secreted</location>
    </subcellularLocation>
</comment>
<accession>K7E6Y0</accession>
<protein>
    <recommendedName>
        <fullName evidence="22">Vitamin K-dependent protein C</fullName>
        <ecNumber evidence="21">3.4.21.69</ecNumber>
    </recommendedName>
    <alternativeName>
        <fullName evidence="25">Anticoagulant protein C</fullName>
    </alternativeName>
    <alternativeName>
        <fullName evidence="23">Autoprothrombin IIA</fullName>
    </alternativeName>
    <alternativeName>
        <fullName evidence="24">Blood coagulation factor XIV</fullName>
    </alternativeName>
</protein>
<feature type="domain" description="Peptidase S1" evidence="31">
    <location>
        <begin position="189"/>
        <end position="421"/>
    </location>
</feature>
<evidence type="ECO:0000256" key="21">
    <source>
        <dbReference type="ARBA" id="ARBA00038995"/>
    </source>
</evidence>
<dbReference type="GO" id="GO:1903142">
    <property type="term" value="P:positive regulation of establishment of endothelial barrier"/>
    <property type="evidence" value="ECO:0007669"/>
    <property type="project" value="Ensembl"/>
</dbReference>
<dbReference type="GO" id="GO:0007596">
    <property type="term" value="P:blood coagulation"/>
    <property type="evidence" value="ECO:0000318"/>
    <property type="project" value="GO_Central"/>
</dbReference>
<dbReference type="PRINTS" id="PR00722">
    <property type="entry name" value="CHYMOTRYPSIN"/>
</dbReference>
<evidence type="ECO:0000256" key="26">
    <source>
        <dbReference type="PIRSR" id="PIRSR001143-1"/>
    </source>
</evidence>
<dbReference type="InterPro" id="IPR050442">
    <property type="entry name" value="Peptidase_S1_coag_factors"/>
</dbReference>
<feature type="disulfide bond" evidence="27">
    <location>
        <begin position="90"/>
        <end position="100"/>
    </location>
</feature>
<dbReference type="InterPro" id="IPR018114">
    <property type="entry name" value="TRYPSIN_HIS"/>
</dbReference>
<feature type="disulfide bond" evidence="27">
    <location>
        <begin position="111"/>
        <end position="120"/>
    </location>
</feature>
<dbReference type="Pfam" id="PF00594">
    <property type="entry name" value="Gla"/>
    <property type="match status" value="1"/>
</dbReference>
<dbReference type="SMART" id="SM00020">
    <property type="entry name" value="Tryp_SPc"/>
    <property type="match status" value="1"/>
</dbReference>
<keyword evidence="9" id="KW-0356">Hemostasis</keyword>
<dbReference type="SUPFAM" id="SSF57630">
    <property type="entry name" value="GLA-domain"/>
    <property type="match status" value="1"/>
</dbReference>
<dbReference type="PROSITE" id="PS00010">
    <property type="entry name" value="ASX_HYDROXYL"/>
    <property type="match status" value="1"/>
</dbReference>
<evidence type="ECO:0000256" key="28">
    <source>
        <dbReference type="RuleBase" id="RU363034"/>
    </source>
</evidence>
<dbReference type="InterPro" id="IPR043504">
    <property type="entry name" value="Peptidase_S1_PA_chymotrypsin"/>
</dbReference>
<dbReference type="InterPro" id="IPR001314">
    <property type="entry name" value="Peptidase_S1A"/>
</dbReference>
<evidence type="ECO:0000256" key="2">
    <source>
        <dbReference type="ARBA" id="ARBA00004555"/>
    </source>
</evidence>
<name>K7E6Y0_ORNAN</name>
<dbReference type="GeneID" id="100089432"/>
<feature type="chain" id="PRO_5027832947" description="Vitamin K-dependent protein C" evidence="29">
    <location>
        <begin position="22"/>
        <end position="443"/>
    </location>
</feature>
<reference evidence="33 34" key="1">
    <citation type="journal article" date="2008" name="Nature">
        <title>Genome analysis of the platypus reveals unique signatures of evolution.</title>
        <authorList>
            <person name="Warren W.C."/>
            <person name="Hillier L.W."/>
            <person name="Marshall Graves J.A."/>
            <person name="Birney E."/>
            <person name="Ponting C.P."/>
            <person name="Grutzner F."/>
            <person name="Belov K."/>
            <person name="Miller W."/>
            <person name="Clarke L."/>
            <person name="Chinwalla A.T."/>
            <person name="Yang S.P."/>
            <person name="Heger A."/>
            <person name="Locke D.P."/>
            <person name="Miethke P."/>
            <person name="Waters P.D."/>
            <person name="Veyrunes F."/>
            <person name="Fulton L."/>
            <person name="Fulton B."/>
            <person name="Graves T."/>
            <person name="Wallis J."/>
            <person name="Puente X.S."/>
            <person name="Lopez-Otin C."/>
            <person name="Ordonez G.R."/>
            <person name="Eichler E.E."/>
            <person name="Chen L."/>
            <person name="Cheng Z."/>
            <person name="Deakin J.E."/>
            <person name="Alsop A."/>
            <person name="Thompson K."/>
            <person name="Kirby P."/>
            <person name="Papenfuss A.T."/>
            <person name="Wakefield M.J."/>
            <person name="Olender T."/>
            <person name="Lancet D."/>
            <person name="Huttley G.A."/>
            <person name="Smit A.F."/>
            <person name="Pask A."/>
            <person name="Temple-Smith P."/>
            <person name="Batzer M.A."/>
            <person name="Walker J.A."/>
            <person name="Konkel M.K."/>
            <person name="Harris R.S."/>
            <person name="Whittington C.M."/>
            <person name="Wong E.S."/>
            <person name="Gemmell N.J."/>
            <person name="Buschiazzo E."/>
            <person name="Vargas Jentzsch I.M."/>
            <person name="Merkel A."/>
            <person name="Schmitz J."/>
            <person name="Zemann A."/>
            <person name="Churakov G."/>
            <person name="Kriegs J.O."/>
            <person name="Brosius J."/>
            <person name="Murchison E.P."/>
            <person name="Sachidanandam R."/>
            <person name="Smith C."/>
            <person name="Hannon G.J."/>
            <person name="Tsend-Ayush E."/>
            <person name="McMillan D."/>
            <person name="Attenborough R."/>
            <person name="Rens W."/>
            <person name="Ferguson-Smith M."/>
            <person name="Lefevre C.M."/>
            <person name="Sharp J.A."/>
            <person name="Nicholas K.R."/>
            <person name="Ray D.A."/>
            <person name="Kube M."/>
            <person name="Reinhardt R."/>
            <person name="Pringle T.H."/>
            <person name="Taylor J."/>
            <person name="Jones R.C."/>
            <person name="Nixon B."/>
            <person name="Dacheux J.L."/>
            <person name="Niwa H."/>
            <person name="Sekita Y."/>
            <person name="Huang X."/>
            <person name="Stark A."/>
            <person name="Kheradpour P."/>
            <person name="Kellis M."/>
            <person name="Flicek P."/>
            <person name="Chen Y."/>
            <person name="Webber C."/>
            <person name="Hardison R."/>
            <person name="Nelson J."/>
            <person name="Hallsworth-Pepin K."/>
            <person name="Delehaunty K."/>
            <person name="Markovic C."/>
            <person name="Minx P."/>
            <person name="Feng Y."/>
            <person name="Kremitzki C."/>
            <person name="Mitreva M."/>
            <person name="Glasscock J."/>
            <person name="Wylie T."/>
            <person name="Wohldmann P."/>
            <person name="Thiru P."/>
            <person name="Nhan M.N."/>
            <person name="Pohl C.S."/>
            <person name="Smith S.M."/>
            <person name="Hou S."/>
            <person name="Nefedov M."/>
            <person name="de Jong P.J."/>
            <person name="Renfree M.B."/>
            <person name="Mardis E.R."/>
            <person name="Wilson R.K."/>
        </authorList>
    </citation>
    <scope>NUCLEOTIDE SEQUENCE [LARGE SCALE GENOMIC DNA]</scope>
    <source>
        <strain evidence="33 34">Glennie</strain>
    </source>
</reference>
<dbReference type="GO" id="GO:0005783">
    <property type="term" value="C:endoplasmic reticulum"/>
    <property type="evidence" value="ECO:0007669"/>
    <property type="project" value="UniProtKB-SubCell"/>
</dbReference>
<dbReference type="SUPFAM" id="SSF50494">
    <property type="entry name" value="Trypsin-like serine proteases"/>
    <property type="match status" value="1"/>
</dbReference>
<dbReference type="InterPro" id="IPR018097">
    <property type="entry name" value="EGF_Ca-bd_CS"/>
</dbReference>
<dbReference type="InterPro" id="IPR001254">
    <property type="entry name" value="Trypsin_dom"/>
</dbReference>
<dbReference type="RefSeq" id="XP_028931903.1">
    <property type="nucleotide sequence ID" value="XM_029076070.1"/>
</dbReference>
<dbReference type="InParanoid" id="K7E6Y0"/>
<dbReference type="Proteomes" id="UP000002279">
    <property type="component" value="Chromosome 1"/>
</dbReference>
<keyword evidence="29" id="KW-0732">Signal</keyword>
<dbReference type="InterPro" id="IPR000294">
    <property type="entry name" value="GLA_domain"/>
</dbReference>
<keyword evidence="5" id="KW-0964">Secreted</keyword>
<dbReference type="InterPro" id="IPR000742">
    <property type="entry name" value="EGF"/>
</dbReference>
<keyword evidence="17 27" id="KW-1015">Disulfide bond</keyword>
<evidence type="ECO:0000256" key="3">
    <source>
        <dbReference type="ARBA" id="ARBA00004613"/>
    </source>
</evidence>
<dbReference type="FunFam" id="2.40.10.10:FF:000015">
    <property type="entry name" value="Atrial natriuretic peptide-converting enzyme"/>
    <property type="match status" value="1"/>
</dbReference>
<keyword evidence="11" id="KW-0256">Endoplasmic reticulum</keyword>
<evidence type="ECO:0000313" key="34">
    <source>
        <dbReference type="Proteomes" id="UP000002279"/>
    </source>
</evidence>
<gene>
    <name evidence="33" type="primary">PROC</name>
</gene>
<dbReference type="OrthoDB" id="9028152at2759"/>
<keyword evidence="13" id="KW-0106">Calcium</keyword>
<dbReference type="GO" id="GO:0005509">
    <property type="term" value="F:calcium ion binding"/>
    <property type="evidence" value="ECO:0007669"/>
    <property type="project" value="InterPro"/>
</dbReference>
<dbReference type="GO" id="GO:0043066">
    <property type="term" value="P:negative regulation of apoptotic process"/>
    <property type="evidence" value="ECO:0007669"/>
    <property type="project" value="Ensembl"/>
</dbReference>
<evidence type="ECO:0000256" key="17">
    <source>
        <dbReference type="ARBA" id="ARBA00023157"/>
    </source>
</evidence>
<evidence type="ECO:0000256" key="12">
    <source>
        <dbReference type="ARBA" id="ARBA00022825"/>
    </source>
</evidence>
<evidence type="ECO:0000256" key="24">
    <source>
        <dbReference type="ARBA" id="ARBA00042403"/>
    </source>
</evidence>
<evidence type="ECO:0000256" key="4">
    <source>
        <dbReference type="ARBA" id="ARBA00022479"/>
    </source>
</evidence>
<evidence type="ECO:0000256" key="22">
    <source>
        <dbReference type="ARBA" id="ARBA00040219"/>
    </source>
</evidence>
<dbReference type="Gene3D" id="2.10.25.10">
    <property type="entry name" value="Laminin"/>
    <property type="match status" value="2"/>
</dbReference>
<feature type="domain" description="EGF-like" evidence="30">
    <location>
        <begin position="86"/>
        <end position="121"/>
    </location>
</feature>
<dbReference type="PANTHER" id="PTHR24278">
    <property type="entry name" value="COAGULATION FACTOR"/>
    <property type="match status" value="1"/>
</dbReference>
<keyword evidence="16" id="KW-0865">Zymogen</keyword>
<dbReference type="PROSITE" id="PS50998">
    <property type="entry name" value="GLA_2"/>
    <property type="match status" value="1"/>
</dbReference>
<dbReference type="PIRSF" id="PIRSF001143">
    <property type="entry name" value="Factor_X"/>
    <property type="match status" value="1"/>
</dbReference>
<evidence type="ECO:0000313" key="33">
    <source>
        <dbReference type="Ensembl" id="ENSOANP00000029287.2"/>
    </source>
</evidence>
<dbReference type="GeneTree" id="ENSGT00940000154505"/>
<dbReference type="AlphaFoldDB" id="K7E6Y0"/>
<feature type="signal peptide" evidence="29">
    <location>
        <begin position="1"/>
        <end position="21"/>
    </location>
</feature>
<dbReference type="Gene3D" id="2.40.10.10">
    <property type="entry name" value="Trypsin-like serine proteases"/>
    <property type="match status" value="2"/>
</dbReference>
<dbReference type="HOGENOM" id="CLU_2426460_0_0_1"/>
<dbReference type="PRINTS" id="PR00001">
    <property type="entry name" value="GLABLOOD"/>
</dbReference>
<dbReference type="CTD" id="5624"/>
<organism evidence="33 34">
    <name type="scientific">Ornithorhynchus anatinus</name>
    <name type="common">Duckbill platypus</name>
    <dbReference type="NCBI Taxonomy" id="9258"/>
    <lineage>
        <taxon>Eukaryota</taxon>
        <taxon>Metazoa</taxon>
        <taxon>Chordata</taxon>
        <taxon>Craniata</taxon>
        <taxon>Vertebrata</taxon>
        <taxon>Euteleostomi</taxon>
        <taxon>Mammalia</taxon>
        <taxon>Monotremata</taxon>
        <taxon>Ornithorhynchidae</taxon>
        <taxon>Ornithorhynchus</taxon>
    </lineage>
</organism>
<proteinExistence type="predicted"/>
<dbReference type="InterPro" id="IPR033116">
    <property type="entry name" value="TRYPSIN_SER"/>
</dbReference>
<dbReference type="RefSeq" id="XP_028931894.1">
    <property type="nucleotide sequence ID" value="XM_029076061.2"/>
</dbReference>
<evidence type="ECO:0000259" key="32">
    <source>
        <dbReference type="PROSITE" id="PS50998"/>
    </source>
</evidence>
<evidence type="ECO:0000256" key="18">
    <source>
        <dbReference type="ARBA" id="ARBA00023180"/>
    </source>
</evidence>
<dbReference type="GO" id="GO:0050819">
    <property type="term" value="P:negative regulation of coagulation"/>
    <property type="evidence" value="ECO:0007669"/>
    <property type="project" value="Ensembl"/>
</dbReference>
<dbReference type="PROSITE" id="PS50026">
    <property type="entry name" value="EGF_3"/>
    <property type="match status" value="1"/>
</dbReference>
<dbReference type="FunFam" id="2.10.25.10:FF:000392">
    <property type="entry name" value="neurogenic locus notch homolog protein 2"/>
    <property type="match status" value="1"/>
</dbReference>
<evidence type="ECO:0000256" key="9">
    <source>
        <dbReference type="ARBA" id="ARBA00022696"/>
    </source>
</evidence>
<dbReference type="SUPFAM" id="SSF57196">
    <property type="entry name" value="EGF/Laminin"/>
    <property type="match status" value="1"/>
</dbReference>
<dbReference type="SMART" id="SM00181">
    <property type="entry name" value="EGF"/>
    <property type="match status" value="2"/>
</dbReference>